<name>A0ABY7K0Z0_9ACTN</name>
<evidence type="ECO:0000256" key="1">
    <source>
        <dbReference type="ARBA" id="ARBA00003618"/>
    </source>
</evidence>
<dbReference type="InterPro" id="IPR004604">
    <property type="entry name" value="DNA_recomb/repair_RecN"/>
</dbReference>
<dbReference type="RefSeq" id="WP_269443520.1">
    <property type="nucleotide sequence ID" value="NZ_CP097463.1"/>
</dbReference>
<evidence type="ECO:0000256" key="4">
    <source>
        <dbReference type="ARBA" id="ARBA00022741"/>
    </source>
</evidence>
<evidence type="ECO:0000256" key="3">
    <source>
        <dbReference type="ARBA" id="ARBA00021315"/>
    </source>
</evidence>
<dbReference type="PIRSF" id="PIRSF003128">
    <property type="entry name" value="RecN"/>
    <property type="match status" value="1"/>
</dbReference>
<feature type="compositionally biased region" description="Basic residues" evidence="10">
    <location>
        <begin position="594"/>
        <end position="603"/>
    </location>
</feature>
<keyword evidence="4" id="KW-0547">Nucleotide-binding</keyword>
<dbReference type="Proteomes" id="UP001164693">
    <property type="component" value="Chromosome"/>
</dbReference>
<protein>
    <recommendedName>
        <fullName evidence="3 9">DNA repair protein RecN</fullName>
    </recommendedName>
    <alternativeName>
        <fullName evidence="8 9">Recombination protein N</fullName>
    </alternativeName>
</protein>
<feature type="compositionally biased region" description="Basic and acidic residues" evidence="10">
    <location>
        <begin position="582"/>
        <end position="593"/>
    </location>
</feature>
<sequence length="603" mass="61789">MLEELRIRGLGVIDDAVLPLGSGLTVVTGETGAGKTMVVSGLLLLFGGRADSARVRAGADQACVDGRVEVAAGSPAADRVLAAGGELDDGIGLALRRTVTAAGRSRAYVGGAPAPVSVLADLAEQLLVVHGQSDQLLLTRPANQRAALDRFAGLSTDAFRASFEQWRAAERALSERTTRAAELRREAGLLEHGLLEIEQCDPQPGEDAELAALATRLAHADALRLAARSAHDALLGDADSPMADSPDVGSLVGSASRALGQVAGADAELDALAGRLTDLSALILDLGAEFGSYAEQLDADPARLEQVEGRRAVLAELVRKYGTAATDGVAGVLAWSAQAAARLAEIDVSDEAIAALTARRDAAAARTAELAAELRAARHSAARALATAVTAELAGLAMAGAQFTVSVAPRVATAGTAALPVDGDPAGVGPDGADEVEFCLRSHAHAPDLPLARGASGGELSRVMLAVEVCLSDSEPVPTMVFDEVDAGVGGRAAVEVGRRLARLARDRQVIVVTHLAQVAAFADRQVVVDKPERAGSRVVASDVRVVAGDEQVAELARMLGGTDSGAAREHAAELLAAALADRAESPSREGRSRGGKAVKSRR</sequence>
<keyword evidence="5 9" id="KW-0227">DNA damage</keyword>
<dbReference type="EMBL" id="CP097463">
    <property type="protein sequence ID" value="WAX56986.1"/>
    <property type="molecule type" value="Genomic_DNA"/>
</dbReference>
<reference evidence="12" key="1">
    <citation type="submission" date="2022-05" db="EMBL/GenBank/DDBJ databases">
        <title>Jatrophihabitans sp. SB3-54 whole genome sequence.</title>
        <authorList>
            <person name="Suh M.K."/>
            <person name="Eom M.K."/>
            <person name="Kim J.S."/>
            <person name="Kim H.S."/>
            <person name="Do H.E."/>
            <person name="Shin Y.K."/>
            <person name="Lee J.-S."/>
        </authorList>
    </citation>
    <scope>NUCLEOTIDE SEQUENCE</scope>
    <source>
        <strain evidence="12">SB3-54</strain>
    </source>
</reference>
<evidence type="ECO:0000313" key="13">
    <source>
        <dbReference type="Proteomes" id="UP001164693"/>
    </source>
</evidence>
<dbReference type="InterPro" id="IPR027417">
    <property type="entry name" value="P-loop_NTPase"/>
</dbReference>
<keyword evidence="6" id="KW-0067">ATP-binding</keyword>
<dbReference type="Pfam" id="PF02463">
    <property type="entry name" value="SMC_N"/>
    <property type="match status" value="1"/>
</dbReference>
<dbReference type="NCBIfam" id="TIGR00634">
    <property type="entry name" value="recN"/>
    <property type="match status" value="1"/>
</dbReference>
<feature type="domain" description="RecF/RecN/SMC N-terminal" evidence="11">
    <location>
        <begin position="2"/>
        <end position="531"/>
    </location>
</feature>
<keyword evidence="13" id="KW-1185">Reference proteome</keyword>
<dbReference type="PANTHER" id="PTHR11059">
    <property type="entry name" value="DNA REPAIR PROTEIN RECN"/>
    <property type="match status" value="1"/>
</dbReference>
<comment type="function">
    <text evidence="1 9">May be involved in recombinational repair of damaged DNA.</text>
</comment>
<evidence type="ECO:0000256" key="10">
    <source>
        <dbReference type="SAM" id="MobiDB-lite"/>
    </source>
</evidence>
<evidence type="ECO:0000259" key="11">
    <source>
        <dbReference type="Pfam" id="PF02463"/>
    </source>
</evidence>
<evidence type="ECO:0000256" key="9">
    <source>
        <dbReference type="PIRNR" id="PIRNR003128"/>
    </source>
</evidence>
<evidence type="ECO:0000256" key="7">
    <source>
        <dbReference type="ARBA" id="ARBA00023204"/>
    </source>
</evidence>
<evidence type="ECO:0000256" key="8">
    <source>
        <dbReference type="ARBA" id="ARBA00033408"/>
    </source>
</evidence>
<dbReference type="SUPFAM" id="SSF52540">
    <property type="entry name" value="P-loop containing nucleoside triphosphate hydrolases"/>
    <property type="match status" value="1"/>
</dbReference>
<keyword evidence="7 9" id="KW-0234">DNA repair</keyword>
<dbReference type="Gene3D" id="3.40.50.300">
    <property type="entry name" value="P-loop containing nucleotide triphosphate hydrolases"/>
    <property type="match status" value="2"/>
</dbReference>
<dbReference type="PANTHER" id="PTHR11059:SF0">
    <property type="entry name" value="DNA REPAIR PROTEIN RECN"/>
    <property type="match status" value="1"/>
</dbReference>
<evidence type="ECO:0000256" key="2">
    <source>
        <dbReference type="ARBA" id="ARBA00009441"/>
    </source>
</evidence>
<evidence type="ECO:0000256" key="5">
    <source>
        <dbReference type="ARBA" id="ARBA00022763"/>
    </source>
</evidence>
<gene>
    <name evidence="12" type="primary">recN</name>
    <name evidence="12" type="ORF">M6B22_21060</name>
</gene>
<feature type="region of interest" description="Disordered" evidence="10">
    <location>
        <begin position="580"/>
        <end position="603"/>
    </location>
</feature>
<comment type="similarity">
    <text evidence="2 9">Belongs to the RecN family.</text>
</comment>
<dbReference type="InterPro" id="IPR003395">
    <property type="entry name" value="RecF/RecN/SMC_N"/>
</dbReference>
<organism evidence="12 13">
    <name type="scientific">Jatrophihabitans cynanchi</name>
    <dbReference type="NCBI Taxonomy" id="2944128"/>
    <lineage>
        <taxon>Bacteria</taxon>
        <taxon>Bacillati</taxon>
        <taxon>Actinomycetota</taxon>
        <taxon>Actinomycetes</taxon>
        <taxon>Jatrophihabitantales</taxon>
        <taxon>Jatrophihabitantaceae</taxon>
        <taxon>Jatrophihabitans</taxon>
    </lineage>
</organism>
<evidence type="ECO:0000313" key="12">
    <source>
        <dbReference type="EMBL" id="WAX56986.1"/>
    </source>
</evidence>
<accession>A0ABY7K0Z0</accession>
<evidence type="ECO:0000256" key="6">
    <source>
        <dbReference type="ARBA" id="ARBA00022840"/>
    </source>
</evidence>
<proteinExistence type="inferred from homology"/>